<dbReference type="Gene3D" id="3.60.110.10">
    <property type="entry name" value="Carbon-nitrogen hydrolase"/>
    <property type="match status" value="1"/>
</dbReference>
<name>A0A381RA67_9ZZZZ</name>
<dbReference type="InterPro" id="IPR001110">
    <property type="entry name" value="UPF0012_CS"/>
</dbReference>
<organism evidence="2">
    <name type="scientific">marine metagenome</name>
    <dbReference type="NCBI Taxonomy" id="408172"/>
    <lineage>
        <taxon>unclassified sequences</taxon>
        <taxon>metagenomes</taxon>
        <taxon>ecological metagenomes</taxon>
    </lineage>
</organism>
<dbReference type="PROSITE" id="PS50263">
    <property type="entry name" value="CN_HYDROLASE"/>
    <property type="match status" value="1"/>
</dbReference>
<dbReference type="PANTHER" id="PTHR23088:SF27">
    <property type="entry name" value="DEAMINATED GLUTATHIONE AMIDASE"/>
    <property type="match status" value="1"/>
</dbReference>
<reference evidence="2" key="1">
    <citation type="submission" date="2018-05" db="EMBL/GenBank/DDBJ databases">
        <authorList>
            <person name="Lanie J.A."/>
            <person name="Ng W.-L."/>
            <person name="Kazmierczak K.M."/>
            <person name="Andrzejewski T.M."/>
            <person name="Davidsen T.M."/>
            <person name="Wayne K.J."/>
            <person name="Tettelin H."/>
            <person name="Glass J.I."/>
            <person name="Rusch D."/>
            <person name="Podicherti R."/>
            <person name="Tsui H.-C.T."/>
            <person name="Winkler M.E."/>
        </authorList>
    </citation>
    <scope>NUCLEOTIDE SEQUENCE</scope>
</reference>
<proteinExistence type="predicted"/>
<feature type="domain" description="CN hydrolase" evidence="1">
    <location>
        <begin position="1"/>
        <end position="204"/>
    </location>
</feature>
<accession>A0A381RA67</accession>
<dbReference type="AlphaFoldDB" id="A0A381RA67"/>
<evidence type="ECO:0000259" key="1">
    <source>
        <dbReference type="PROSITE" id="PS50263"/>
    </source>
</evidence>
<dbReference type="PANTHER" id="PTHR23088">
    <property type="entry name" value="NITRILASE-RELATED"/>
    <property type="match status" value="1"/>
</dbReference>
<gene>
    <name evidence="2" type="ORF">METZ01_LOCUS39601</name>
</gene>
<dbReference type="PROSITE" id="PS01227">
    <property type="entry name" value="UPF0012"/>
    <property type="match status" value="1"/>
</dbReference>
<evidence type="ECO:0000313" key="2">
    <source>
        <dbReference type="EMBL" id="SUZ86747.1"/>
    </source>
</evidence>
<dbReference type="Pfam" id="PF00795">
    <property type="entry name" value="CN_hydrolase"/>
    <property type="match status" value="1"/>
</dbReference>
<sequence length="225" mass="24445">MKTEGSAFAPPSATEENHPVLKGLRDFAKIRKKYLLIGSIAIKGSAEKILNRSYIIDDFGNIISRYDKIHLFDIKLSEQESYLESATVQGGLKAVICQTPFGSLGQTICYDLRFPHLYRDLSKTGAEILFVPAVFTKKTGEAHWHVLNRARAIENGAFVVAPCAVGKVEGGGGGYGHSLIINPWGEILADGGADSGFINVNINLEEVSSARTRIPSLSHDKAFVP</sequence>
<dbReference type="SUPFAM" id="SSF56317">
    <property type="entry name" value="Carbon-nitrogen hydrolase"/>
    <property type="match status" value="1"/>
</dbReference>
<dbReference type="InterPro" id="IPR003010">
    <property type="entry name" value="C-N_Hydrolase"/>
</dbReference>
<dbReference type="EMBL" id="UINC01001697">
    <property type="protein sequence ID" value="SUZ86747.1"/>
    <property type="molecule type" value="Genomic_DNA"/>
</dbReference>
<dbReference type="InterPro" id="IPR036526">
    <property type="entry name" value="C-N_Hydrolase_sf"/>
</dbReference>
<protein>
    <recommendedName>
        <fullName evidence="1">CN hydrolase domain-containing protein</fullName>
    </recommendedName>
</protein>